<evidence type="ECO:0000313" key="3">
    <source>
        <dbReference type="Proteomes" id="UP000177040"/>
    </source>
</evidence>
<sequence length="167" mass="19596">MNYNQNNFAFIDSQNLHFGILEQGWKIDYRKFRNYLRNKYDITKVFMFMGYLPSEQALYTFLRQSGFTLIFKHVSKLLDGSVKGNCDGEMILQAMIEYPNYHQALLITGDGDFVCLIKYLQKQNKLLQVIAPTLENCSKFIREVAGKKLLFFNDLQSKLSYKDKKTL</sequence>
<dbReference type="PANTHER" id="PTHR35458">
    <property type="entry name" value="SLR0755 PROTEIN"/>
    <property type="match status" value="1"/>
</dbReference>
<gene>
    <name evidence="2" type="ORF">A2983_03410</name>
</gene>
<feature type="domain" description="NYN" evidence="1">
    <location>
        <begin position="10"/>
        <end position="132"/>
    </location>
</feature>
<dbReference type="Proteomes" id="UP000177040">
    <property type="component" value="Unassembled WGS sequence"/>
</dbReference>
<reference evidence="2 3" key="1">
    <citation type="journal article" date="2016" name="Nat. Commun.">
        <title>Thousands of microbial genomes shed light on interconnected biogeochemical processes in an aquifer system.</title>
        <authorList>
            <person name="Anantharaman K."/>
            <person name="Brown C.T."/>
            <person name="Hug L.A."/>
            <person name="Sharon I."/>
            <person name="Castelle C.J."/>
            <person name="Probst A.J."/>
            <person name="Thomas B.C."/>
            <person name="Singh A."/>
            <person name="Wilkins M.J."/>
            <person name="Karaoz U."/>
            <person name="Brodie E.L."/>
            <person name="Williams K.H."/>
            <person name="Hubbard S.S."/>
            <person name="Banfield J.F."/>
        </authorList>
    </citation>
    <scope>NUCLEOTIDE SEQUENCE [LARGE SCALE GENOMIC DNA]</scope>
</reference>
<evidence type="ECO:0000259" key="1">
    <source>
        <dbReference type="Pfam" id="PF01936"/>
    </source>
</evidence>
<organism evidence="2 3">
    <name type="scientific">Candidatus Magasanikbacteria bacterium RIFCSPLOWO2_01_FULL_40_15</name>
    <dbReference type="NCBI Taxonomy" id="1798686"/>
    <lineage>
        <taxon>Bacteria</taxon>
        <taxon>Candidatus Magasanikiibacteriota</taxon>
    </lineage>
</organism>
<dbReference type="Gene3D" id="3.40.50.1010">
    <property type="entry name" value="5'-nuclease"/>
    <property type="match status" value="1"/>
</dbReference>
<dbReference type="AlphaFoldDB" id="A0A1F6N2J6"/>
<comment type="caution">
    <text evidence="2">The sequence shown here is derived from an EMBL/GenBank/DDBJ whole genome shotgun (WGS) entry which is preliminary data.</text>
</comment>
<protein>
    <recommendedName>
        <fullName evidence="1">NYN domain-containing protein</fullName>
    </recommendedName>
</protein>
<dbReference type="Pfam" id="PF01936">
    <property type="entry name" value="NYN"/>
    <property type="match status" value="1"/>
</dbReference>
<accession>A0A1F6N2J6</accession>
<dbReference type="InterPro" id="IPR047140">
    <property type="entry name" value="LabA"/>
</dbReference>
<proteinExistence type="predicted"/>
<dbReference type="InterPro" id="IPR021139">
    <property type="entry name" value="NYN"/>
</dbReference>
<dbReference type="GO" id="GO:0004540">
    <property type="term" value="F:RNA nuclease activity"/>
    <property type="evidence" value="ECO:0007669"/>
    <property type="project" value="InterPro"/>
</dbReference>
<evidence type="ECO:0000313" key="2">
    <source>
        <dbReference type="EMBL" id="OGH78102.1"/>
    </source>
</evidence>
<dbReference type="EMBL" id="MFQH01000017">
    <property type="protein sequence ID" value="OGH78102.1"/>
    <property type="molecule type" value="Genomic_DNA"/>
</dbReference>
<dbReference type="CDD" id="cd10911">
    <property type="entry name" value="PIN_LabA"/>
    <property type="match status" value="1"/>
</dbReference>
<name>A0A1F6N2J6_9BACT</name>
<dbReference type="PANTHER" id="PTHR35458:SF2">
    <property type="entry name" value="SLR0755 PROTEIN"/>
    <property type="match status" value="1"/>
</dbReference>